<accession>A0A1M4YP84</accession>
<sequence length="153" mass="17639">MLDDRDRKLLSLLQQDAETSVAQLAEAVNLSPSACSRRITRLREEGYILRTTAEVDRRRMGLPTTMFVLLRTSEHTADWLERLRAVAADIPEIVEVHRLTGNFDYILKIVLPNVEYYDVIYKQLVHRIRLHDVSAYISMETLKSDAPLPTHHA</sequence>
<dbReference type="InterPro" id="IPR019888">
    <property type="entry name" value="Tscrpt_reg_AsnC-like"/>
</dbReference>
<dbReference type="GO" id="GO:0043565">
    <property type="term" value="F:sequence-specific DNA binding"/>
    <property type="evidence" value="ECO:0007669"/>
    <property type="project" value="InterPro"/>
</dbReference>
<evidence type="ECO:0000313" key="6">
    <source>
        <dbReference type="Proteomes" id="UP000184485"/>
    </source>
</evidence>
<dbReference type="Gene3D" id="1.10.10.10">
    <property type="entry name" value="Winged helix-like DNA-binding domain superfamily/Winged helix DNA-binding domain"/>
    <property type="match status" value="1"/>
</dbReference>
<evidence type="ECO:0000313" key="5">
    <source>
        <dbReference type="EMBL" id="SHF07619.1"/>
    </source>
</evidence>
<evidence type="ECO:0000259" key="4">
    <source>
        <dbReference type="PROSITE" id="PS50956"/>
    </source>
</evidence>
<organism evidence="5 6">
    <name type="scientific">Kaistia soli DSM 19436</name>
    <dbReference type="NCBI Taxonomy" id="1122133"/>
    <lineage>
        <taxon>Bacteria</taxon>
        <taxon>Pseudomonadati</taxon>
        <taxon>Pseudomonadota</taxon>
        <taxon>Alphaproteobacteria</taxon>
        <taxon>Hyphomicrobiales</taxon>
        <taxon>Kaistiaceae</taxon>
        <taxon>Kaistia</taxon>
    </lineage>
</organism>
<dbReference type="InterPro" id="IPR036388">
    <property type="entry name" value="WH-like_DNA-bd_sf"/>
</dbReference>
<keyword evidence="2" id="KW-0238">DNA-binding</keyword>
<dbReference type="InterPro" id="IPR019887">
    <property type="entry name" value="Tscrpt_reg_AsnC/Lrp_C"/>
</dbReference>
<dbReference type="PRINTS" id="PR00033">
    <property type="entry name" value="HTHASNC"/>
</dbReference>
<dbReference type="GO" id="GO:0006355">
    <property type="term" value="P:regulation of DNA-templated transcription"/>
    <property type="evidence" value="ECO:0007669"/>
    <property type="project" value="UniProtKB-ARBA"/>
</dbReference>
<evidence type="ECO:0000256" key="3">
    <source>
        <dbReference type="ARBA" id="ARBA00023163"/>
    </source>
</evidence>
<dbReference type="Pfam" id="PF01037">
    <property type="entry name" value="AsnC_trans_reg"/>
    <property type="match status" value="1"/>
</dbReference>
<dbReference type="InterPro" id="IPR036390">
    <property type="entry name" value="WH_DNA-bd_sf"/>
</dbReference>
<dbReference type="PANTHER" id="PTHR30154">
    <property type="entry name" value="LEUCINE-RESPONSIVE REGULATORY PROTEIN"/>
    <property type="match status" value="1"/>
</dbReference>
<dbReference type="PANTHER" id="PTHR30154:SF17">
    <property type="entry name" value="DNA-BINDING TRANSCRIPTIONAL ACTIVATOR DECR"/>
    <property type="match status" value="1"/>
</dbReference>
<dbReference type="GO" id="GO:0043200">
    <property type="term" value="P:response to amino acid"/>
    <property type="evidence" value="ECO:0007669"/>
    <property type="project" value="TreeGrafter"/>
</dbReference>
<dbReference type="SMART" id="SM00344">
    <property type="entry name" value="HTH_ASNC"/>
    <property type="match status" value="1"/>
</dbReference>
<dbReference type="InterPro" id="IPR000485">
    <property type="entry name" value="AsnC-type_HTH_dom"/>
</dbReference>
<dbReference type="InterPro" id="IPR019885">
    <property type="entry name" value="Tscrpt_reg_HTH_AsnC-type_CS"/>
</dbReference>
<dbReference type="SUPFAM" id="SSF54909">
    <property type="entry name" value="Dimeric alpha+beta barrel"/>
    <property type="match status" value="1"/>
</dbReference>
<dbReference type="RefSeq" id="WP_073052133.1">
    <property type="nucleotide sequence ID" value="NZ_FQUP01000001.1"/>
</dbReference>
<keyword evidence="1" id="KW-0805">Transcription regulation</keyword>
<proteinExistence type="predicted"/>
<name>A0A1M4YP84_9HYPH</name>
<dbReference type="CDD" id="cd00090">
    <property type="entry name" value="HTH_ARSR"/>
    <property type="match status" value="1"/>
</dbReference>
<dbReference type="PROSITE" id="PS00519">
    <property type="entry name" value="HTH_ASNC_1"/>
    <property type="match status" value="1"/>
</dbReference>
<dbReference type="Gene3D" id="3.30.70.920">
    <property type="match status" value="1"/>
</dbReference>
<feature type="domain" description="HTH asnC-type" evidence="4">
    <location>
        <begin position="2"/>
        <end position="63"/>
    </location>
</feature>
<evidence type="ECO:0000256" key="2">
    <source>
        <dbReference type="ARBA" id="ARBA00023125"/>
    </source>
</evidence>
<dbReference type="GO" id="GO:0005829">
    <property type="term" value="C:cytosol"/>
    <property type="evidence" value="ECO:0007669"/>
    <property type="project" value="TreeGrafter"/>
</dbReference>
<dbReference type="EMBL" id="FQUP01000001">
    <property type="protein sequence ID" value="SHF07619.1"/>
    <property type="molecule type" value="Genomic_DNA"/>
</dbReference>
<reference evidence="5 6" key="1">
    <citation type="submission" date="2016-11" db="EMBL/GenBank/DDBJ databases">
        <authorList>
            <person name="Jaros S."/>
            <person name="Januszkiewicz K."/>
            <person name="Wedrychowicz H."/>
        </authorList>
    </citation>
    <scope>NUCLEOTIDE SEQUENCE [LARGE SCALE GENOMIC DNA]</scope>
    <source>
        <strain evidence="5 6">DSM 19436</strain>
    </source>
</reference>
<dbReference type="OrthoDB" id="7847328at2"/>
<dbReference type="Proteomes" id="UP000184485">
    <property type="component" value="Unassembled WGS sequence"/>
</dbReference>
<dbReference type="Pfam" id="PF13412">
    <property type="entry name" value="HTH_24"/>
    <property type="match status" value="1"/>
</dbReference>
<dbReference type="PROSITE" id="PS50956">
    <property type="entry name" value="HTH_ASNC_2"/>
    <property type="match status" value="1"/>
</dbReference>
<evidence type="ECO:0000256" key="1">
    <source>
        <dbReference type="ARBA" id="ARBA00023015"/>
    </source>
</evidence>
<dbReference type="InterPro" id="IPR011991">
    <property type="entry name" value="ArsR-like_HTH"/>
</dbReference>
<dbReference type="STRING" id="1122133.SAMN02745157_1580"/>
<dbReference type="InterPro" id="IPR011008">
    <property type="entry name" value="Dimeric_a/b-barrel"/>
</dbReference>
<dbReference type="AlphaFoldDB" id="A0A1M4YP84"/>
<keyword evidence="3" id="KW-0804">Transcription</keyword>
<protein>
    <submittedName>
        <fullName evidence="5">Lrp/AsnC family transcriptional regulator</fullName>
    </submittedName>
</protein>
<keyword evidence="6" id="KW-1185">Reference proteome</keyword>
<dbReference type="SUPFAM" id="SSF46785">
    <property type="entry name" value="Winged helix' DNA-binding domain"/>
    <property type="match status" value="1"/>
</dbReference>
<gene>
    <name evidence="5" type="ORF">SAMN02745157_1580</name>
</gene>